<evidence type="ECO:0000256" key="4">
    <source>
        <dbReference type="ARBA" id="ARBA00022454"/>
    </source>
</evidence>
<reference evidence="8" key="1">
    <citation type="submission" date="2019-03" db="EMBL/GenBank/DDBJ databases">
        <title>Long read genome sequence of the mycoparasitic Pythium oligandrum ATCC 38472 isolated from sugarbeet rhizosphere.</title>
        <authorList>
            <person name="Gaulin E."/>
        </authorList>
    </citation>
    <scope>NUCLEOTIDE SEQUENCE</scope>
    <source>
        <strain evidence="8">ATCC 38472_TT</strain>
    </source>
</reference>
<proteinExistence type="inferred from homology"/>
<organism evidence="8 9">
    <name type="scientific">Pythium oligandrum</name>
    <name type="common">Mycoparasitic fungus</name>
    <dbReference type="NCBI Taxonomy" id="41045"/>
    <lineage>
        <taxon>Eukaryota</taxon>
        <taxon>Sar</taxon>
        <taxon>Stramenopiles</taxon>
        <taxon>Oomycota</taxon>
        <taxon>Peronosporomycetes</taxon>
        <taxon>Pythiales</taxon>
        <taxon>Pythiaceae</taxon>
        <taxon>Pythium</taxon>
    </lineage>
</organism>
<dbReference type="OrthoDB" id="64340at2759"/>
<dbReference type="Pfam" id="PF25756">
    <property type="entry name" value="TPR_INTS8"/>
    <property type="match status" value="1"/>
</dbReference>
<comment type="similarity">
    <text evidence="3">Belongs to the Integrator subunit 8 family.</text>
</comment>
<keyword evidence="4" id="KW-0158">Chromosome</keyword>
<dbReference type="PANTHER" id="PTHR13350">
    <property type="entry name" value="INTEGRATOR COMPLEX SUBUNIT 8"/>
    <property type="match status" value="1"/>
</dbReference>
<dbReference type="PANTHER" id="PTHR13350:SF1">
    <property type="entry name" value="INTEGRATOR COMPLEX SUBUNIT 8"/>
    <property type="match status" value="1"/>
</dbReference>
<sequence length="928" mass="102669">MVVMPGSPRPNAEDDGVYRSIFQQPQLEIPPRAPSYAWFEFLLHPDALQRHLTTLRQQQADGTHSATSAIELVREFLDQAQLVADEGNGRNNRYSALLRLAAQVALQMKIPLDAIEQELPLHFQRLLLDGIVDFAESEQAGGRSEFTQDVAAFTPRLAQLLHHRWTLRTLVKESQNGYLTATNKNDAEEQVSGFQVALHELVLNHLNVANSVQSVLMEDNLVDTLPLQMQFDAFYDLAIYFFSFAAYEKAYECFSRAFELVEDQAGADPSQFQVSAASKASLEGYLAACEAVLASSSTGANETNASSPSLSTQIDDALAAHDLAHVVELLETDVIADATTKCPPGYRQSVELQVLRMLRQTPSHQLRDSYKRVALSNALDSVYHSTTSAQHEPSSSVSASYELQTALCVVSRLLQEEAMVQARHPDEDAAALFMPLVLFTLRLTAHLEQNAPSAAVRDRLQSFVTGLVHYFPCIPRIDGASSLLQRIGIRPPETDANALDMMIANESTLRLGAKRQRSHYRAATDLNGLYVFSRGSGDKDALLQALQEEGERIVFPSSVPQARSLAAFLTLHSSWDVLEQWKSRLDASAPVAATVDLALASGALMQYVATSITVSESNDAHVKIEFVVTRCNHLLHEVLRCRRAEAETTGDEDEDGWLVMLPLWLLETLVSVSAGLLHRASTRNLSDHRVSFDLTPYGDVALLVAFAPETTGPSEDVSDEALATTQLIKSSLREIVALHAKGIASLVRRCPREPRWHSARADLALFPLTKAKQPSPSDPRAALCDYLAAASLATNYFSDSVSAIDIIDQNSLVRMSQCLVKVGAHVAAAVLYQCFGAEEFKYGLRILQLAPETHDAAFFQFFWELPFLELLVHLHASAKHHNPRHVTLLTHLIQSPELNAANPSKVQQEVQQRILRCYLRELCRQFVQ</sequence>
<evidence type="ECO:0000256" key="1">
    <source>
        <dbReference type="ARBA" id="ARBA00004123"/>
    </source>
</evidence>
<dbReference type="EMBL" id="SPLM01000113">
    <property type="protein sequence ID" value="TMW58046.1"/>
    <property type="molecule type" value="Genomic_DNA"/>
</dbReference>
<evidence type="ECO:0000256" key="5">
    <source>
        <dbReference type="ARBA" id="ARBA00023242"/>
    </source>
</evidence>
<evidence type="ECO:0000259" key="7">
    <source>
        <dbReference type="Pfam" id="PF25756"/>
    </source>
</evidence>
<dbReference type="AlphaFoldDB" id="A0A8K1C7X6"/>
<dbReference type="GO" id="GO:0032039">
    <property type="term" value="C:integrator complex"/>
    <property type="evidence" value="ECO:0007669"/>
    <property type="project" value="TreeGrafter"/>
</dbReference>
<evidence type="ECO:0000256" key="2">
    <source>
        <dbReference type="ARBA" id="ARBA00004286"/>
    </source>
</evidence>
<gene>
    <name evidence="8" type="ORF">Poli38472_013520</name>
</gene>
<comment type="subcellular location">
    <subcellularLocation>
        <location evidence="2">Chromosome</location>
    </subcellularLocation>
    <subcellularLocation>
        <location evidence="1">Nucleus</location>
    </subcellularLocation>
</comment>
<evidence type="ECO:0000313" key="9">
    <source>
        <dbReference type="Proteomes" id="UP000794436"/>
    </source>
</evidence>
<dbReference type="PROSITE" id="PS50005">
    <property type="entry name" value="TPR"/>
    <property type="match status" value="1"/>
</dbReference>
<name>A0A8K1C7X6_PYTOL</name>
<keyword evidence="9" id="KW-1185">Reference proteome</keyword>
<feature type="repeat" description="TPR" evidence="6">
    <location>
        <begin position="231"/>
        <end position="264"/>
    </location>
</feature>
<evidence type="ECO:0000256" key="6">
    <source>
        <dbReference type="PROSITE-ProRule" id="PRU00339"/>
    </source>
</evidence>
<protein>
    <recommendedName>
        <fullName evidence="7">INTS8 TPR repeats domain-containing protein</fullName>
    </recommendedName>
</protein>
<keyword evidence="5" id="KW-0539">Nucleus</keyword>
<accession>A0A8K1C7X6</accession>
<dbReference type="GO" id="GO:0034472">
    <property type="term" value="P:snRNA 3'-end processing"/>
    <property type="evidence" value="ECO:0007669"/>
    <property type="project" value="InterPro"/>
</dbReference>
<dbReference type="Proteomes" id="UP000794436">
    <property type="component" value="Unassembled WGS sequence"/>
</dbReference>
<comment type="caution">
    <text evidence="8">The sequence shown here is derived from an EMBL/GenBank/DDBJ whole genome shotgun (WGS) entry which is preliminary data.</text>
</comment>
<dbReference type="InterPro" id="IPR019734">
    <property type="entry name" value="TPR_rpt"/>
</dbReference>
<dbReference type="InterPro" id="IPR057980">
    <property type="entry name" value="TPR_INTS8"/>
</dbReference>
<feature type="domain" description="INTS8 TPR repeats" evidence="7">
    <location>
        <begin position="750"/>
        <end position="926"/>
    </location>
</feature>
<evidence type="ECO:0000256" key="3">
    <source>
        <dbReference type="ARBA" id="ARBA00007147"/>
    </source>
</evidence>
<keyword evidence="6" id="KW-0802">TPR repeat</keyword>
<dbReference type="InterPro" id="IPR038751">
    <property type="entry name" value="INTS8"/>
</dbReference>
<dbReference type="GO" id="GO:0005694">
    <property type="term" value="C:chromosome"/>
    <property type="evidence" value="ECO:0007669"/>
    <property type="project" value="UniProtKB-SubCell"/>
</dbReference>
<evidence type="ECO:0000313" key="8">
    <source>
        <dbReference type="EMBL" id="TMW58046.1"/>
    </source>
</evidence>